<feature type="transmembrane region" description="Helical" evidence="13">
    <location>
        <begin position="214"/>
        <end position="235"/>
    </location>
</feature>
<dbReference type="Pfam" id="PF06990">
    <property type="entry name" value="Gal-3-0_sulfotr"/>
    <property type="match status" value="1"/>
</dbReference>
<dbReference type="eggNOG" id="KOG4237">
    <property type="taxonomic scope" value="Eukaryota"/>
</dbReference>
<sequence>EPGRCFIMDRRGAARPGNRTGAPRDHYYKTDDLHNKSDDNDAYKAREKESFGHRAKERAVTMCKKWTSSPAYWLALSSGLLTVGVILLITAAVLAANLQRGGGTSMSVPEHHAYMDAVRTKMADTSVPAHPDGLDRTVSKTKMSVPVNPAYMDGVRTKMADTNVPVHLDGLDRTVSKPTDIYRGTWLTRIKVQRGMWKKFPCEAKFPYICKERWMLIGLTLVLSVIVVAFLAANFGQKGRLPVSTELQSQQHVDRAEQLYGSGGRCRERTNFVFVKVHKCGSHTTTCILQRFGYERGLTFMLPAQDGPNIGYPRFPKTGDYLPSSNGVFNVIADHIRYKKDIVTSLMPHDTAYFAILRHPLSHLKSVFNWKHLDKILRIKAENPVETQSIVIKHLRSATILERSFPNTSRLHLLKIQQSTVSVVQPGAFKGLPMVTVLYLDDNRIKSLEPDTFIGLETLEQLFLGKNGISSISQYAFRGLPLLDSLRLSQNQLRSLPVDALIQPKALLLANLHRNLITTIDSNITRLKENPHLSLMIGSNKLRCDKNLTWLIWNLPTLDQILINSRKYMRCASPPDLRGTYLHTLRKCIHHATLGDGVAPGTAELQANRCISQTNTKDTAPIGNVETSITTTTANTTTANTLSVSFQTVSMATYMYLYNETIPTESYMDMTHTGSISSYTTEADIIVLLGNEDDGTIYMYVIVTAVVVPLLFLLLVSVVVHTLHYCYHRSNMAADIAPTGETDGAPASVETEESQNVKPYAPFYCDPVGMEACASATRRPAYVDDVPSEDSVIQPYAVAYEEFSASDQSDQIHAYAVAYKEDAGPDL</sequence>
<evidence type="ECO:0000256" key="8">
    <source>
        <dbReference type="ARBA" id="ARBA00022989"/>
    </source>
</evidence>
<dbReference type="GO" id="GO:0009966">
    <property type="term" value="P:regulation of signal transduction"/>
    <property type="evidence" value="ECO:0007669"/>
    <property type="project" value="UniProtKB-ARBA"/>
</dbReference>
<feature type="region of interest" description="Disordered" evidence="12">
    <location>
        <begin position="8"/>
        <end position="40"/>
    </location>
</feature>
<protein>
    <recommendedName>
        <fullName evidence="15">Sulfotransferase domain-containing protein</fullName>
    </recommendedName>
</protein>
<dbReference type="InParanoid" id="C3ZLN5"/>
<accession>C3ZLN5</accession>
<evidence type="ECO:0000256" key="2">
    <source>
        <dbReference type="ARBA" id="ARBA00008124"/>
    </source>
</evidence>
<evidence type="ECO:0000256" key="3">
    <source>
        <dbReference type="ARBA" id="ARBA00022614"/>
    </source>
</evidence>
<evidence type="ECO:0000256" key="12">
    <source>
        <dbReference type="SAM" id="MobiDB-lite"/>
    </source>
</evidence>
<evidence type="ECO:0000256" key="13">
    <source>
        <dbReference type="SAM" id="Phobius"/>
    </source>
</evidence>
<evidence type="ECO:0008006" key="15">
    <source>
        <dbReference type="Google" id="ProtNLM"/>
    </source>
</evidence>
<keyword evidence="6" id="KW-0677">Repeat</keyword>
<dbReference type="InterPro" id="IPR027417">
    <property type="entry name" value="P-loop_NTPase"/>
</dbReference>
<dbReference type="GO" id="GO:0000139">
    <property type="term" value="C:Golgi membrane"/>
    <property type="evidence" value="ECO:0007669"/>
    <property type="project" value="UniProtKB-SubCell"/>
</dbReference>
<dbReference type="SUPFAM" id="SSF52058">
    <property type="entry name" value="L domain-like"/>
    <property type="match status" value="1"/>
</dbReference>
<dbReference type="Pfam" id="PF13855">
    <property type="entry name" value="LRR_8"/>
    <property type="match status" value="1"/>
</dbReference>
<feature type="compositionally biased region" description="Basic and acidic residues" evidence="12">
    <location>
        <begin position="22"/>
        <end position="40"/>
    </location>
</feature>
<dbReference type="PANTHER" id="PTHR14647:SF87">
    <property type="entry name" value="PUTATIVE-RELATED"/>
    <property type="match status" value="1"/>
</dbReference>
<reference evidence="14" key="1">
    <citation type="journal article" date="2008" name="Nature">
        <title>The amphioxus genome and the evolution of the chordate karyotype.</title>
        <authorList>
            <consortium name="US DOE Joint Genome Institute (JGI-PGF)"/>
            <person name="Putnam N.H."/>
            <person name="Butts T."/>
            <person name="Ferrier D.E.K."/>
            <person name="Furlong R.F."/>
            <person name="Hellsten U."/>
            <person name="Kawashima T."/>
            <person name="Robinson-Rechavi M."/>
            <person name="Shoguchi E."/>
            <person name="Terry A."/>
            <person name="Yu J.-K."/>
            <person name="Benito-Gutierrez E.L."/>
            <person name="Dubchak I."/>
            <person name="Garcia-Fernandez J."/>
            <person name="Gibson-Brown J.J."/>
            <person name="Grigoriev I.V."/>
            <person name="Horton A.C."/>
            <person name="de Jong P.J."/>
            <person name="Jurka J."/>
            <person name="Kapitonov V.V."/>
            <person name="Kohara Y."/>
            <person name="Kuroki Y."/>
            <person name="Lindquist E."/>
            <person name="Lucas S."/>
            <person name="Osoegawa K."/>
            <person name="Pennacchio L.A."/>
            <person name="Salamov A.A."/>
            <person name="Satou Y."/>
            <person name="Sauka-Spengler T."/>
            <person name="Schmutz J."/>
            <person name="Shin-I T."/>
            <person name="Toyoda A."/>
            <person name="Bronner-Fraser M."/>
            <person name="Fujiyama A."/>
            <person name="Holland L.Z."/>
            <person name="Holland P.W.H."/>
            <person name="Satoh N."/>
            <person name="Rokhsar D.S."/>
        </authorList>
    </citation>
    <scope>NUCLEOTIDE SEQUENCE [LARGE SCALE GENOMIC DNA]</scope>
    <source>
        <strain evidence="14">S238N-H82</strain>
        <tissue evidence="14">Testes</tissue>
    </source>
</reference>
<dbReference type="GO" id="GO:0009247">
    <property type="term" value="P:glycolipid biosynthetic process"/>
    <property type="evidence" value="ECO:0007669"/>
    <property type="project" value="InterPro"/>
</dbReference>
<keyword evidence="5 13" id="KW-0812">Transmembrane</keyword>
<dbReference type="InterPro" id="IPR003591">
    <property type="entry name" value="Leu-rich_rpt_typical-subtyp"/>
</dbReference>
<dbReference type="Gene3D" id="3.80.10.10">
    <property type="entry name" value="Ribonuclease Inhibitor"/>
    <property type="match status" value="1"/>
</dbReference>
<feature type="non-terminal residue" evidence="14">
    <location>
        <position position="1"/>
    </location>
</feature>
<gene>
    <name evidence="14" type="ORF">BRAFLDRAFT_86168</name>
</gene>
<dbReference type="InterPro" id="IPR009729">
    <property type="entry name" value="Gal-3-0_sulfotransfrase"/>
</dbReference>
<keyword evidence="7" id="KW-0735">Signal-anchor</keyword>
<evidence type="ECO:0000256" key="1">
    <source>
        <dbReference type="ARBA" id="ARBA00004323"/>
    </source>
</evidence>
<keyword evidence="3" id="KW-0433">Leucine-rich repeat</keyword>
<organism>
    <name type="scientific">Branchiostoma floridae</name>
    <name type="common">Florida lancelet</name>
    <name type="synonym">Amphioxus</name>
    <dbReference type="NCBI Taxonomy" id="7739"/>
    <lineage>
        <taxon>Eukaryota</taxon>
        <taxon>Metazoa</taxon>
        <taxon>Chordata</taxon>
        <taxon>Cephalochordata</taxon>
        <taxon>Leptocardii</taxon>
        <taxon>Amphioxiformes</taxon>
        <taxon>Branchiostomatidae</taxon>
        <taxon>Branchiostoma</taxon>
    </lineage>
</organism>
<keyword evidence="4" id="KW-0808">Transferase</keyword>
<dbReference type="PANTHER" id="PTHR14647">
    <property type="entry name" value="GALACTOSE-3-O-SULFOTRANSFERASE"/>
    <property type="match status" value="1"/>
</dbReference>
<evidence type="ECO:0000256" key="6">
    <source>
        <dbReference type="ARBA" id="ARBA00022737"/>
    </source>
</evidence>
<evidence type="ECO:0000256" key="10">
    <source>
        <dbReference type="ARBA" id="ARBA00023136"/>
    </source>
</evidence>
<feature type="transmembrane region" description="Helical" evidence="13">
    <location>
        <begin position="697"/>
        <end position="720"/>
    </location>
</feature>
<dbReference type="EMBL" id="GG666642">
    <property type="protein sequence ID" value="EEN46508.1"/>
    <property type="molecule type" value="Genomic_DNA"/>
</dbReference>
<keyword evidence="11" id="KW-0325">Glycoprotein</keyword>
<dbReference type="AlphaFoldDB" id="C3ZLN5"/>
<keyword evidence="8 13" id="KW-1133">Transmembrane helix</keyword>
<evidence type="ECO:0000313" key="14">
    <source>
        <dbReference type="EMBL" id="EEN46508.1"/>
    </source>
</evidence>
<dbReference type="InterPro" id="IPR001611">
    <property type="entry name" value="Leu-rich_rpt"/>
</dbReference>
<name>C3ZLN5_BRAFL</name>
<evidence type="ECO:0000256" key="7">
    <source>
        <dbReference type="ARBA" id="ARBA00022968"/>
    </source>
</evidence>
<dbReference type="GO" id="GO:0001733">
    <property type="term" value="F:galactosylceramide sulfotransferase activity"/>
    <property type="evidence" value="ECO:0007669"/>
    <property type="project" value="InterPro"/>
</dbReference>
<evidence type="ECO:0000256" key="11">
    <source>
        <dbReference type="ARBA" id="ARBA00023180"/>
    </source>
</evidence>
<keyword evidence="10 13" id="KW-0472">Membrane</keyword>
<dbReference type="InterPro" id="IPR032675">
    <property type="entry name" value="LRR_dom_sf"/>
</dbReference>
<evidence type="ECO:0000256" key="9">
    <source>
        <dbReference type="ARBA" id="ARBA00023034"/>
    </source>
</evidence>
<dbReference type="Gene3D" id="3.40.50.300">
    <property type="entry name" value="P-loop containing nucleotide triphosphate hydrolases"/>
    <property type="match status" value="1"/>
</dbReference>
<feature type="transmembrane region" description="Helical" evidence="13">
    <location>
        <begin position="71"/>
        <end position="96"/>
    </location>
</feature>
<evidence type="ECO:0000256" key="5">
    <source>
        <dbReference type="ARBA" id="ARBA00022692"/>
    </source>
</evidence>
<proteinExistence type="inferred from homology"/>
<comment type="subcellular location">
    <subcellularLocation>
        <location evidence="1">Golgi apparatus membrane</location>
        <topology evidence="1">Single-pass type II membrane protein</topology>
    </subcellularLocation>
</comment>
<keyword evidence="9" id="KW-0333">Golgi apparatus</keyword>
<evidence type="ECO:0000256" key="4">
    <source>
        <dbReference type="ARBA" id="ARBA00022679"/>
    </source>
</evidence>
<dbReference type="SMART" id="SM00369">
    <property type="entry name" value="LRR_TYP"/>
    <property type="match status" value="3"/>
</dbReference>
<comment type="similarity">
    <text evidence="2">Belongs to the galactose-3-O-sulfotransferase family.</text>
</comment>